<dbReference type="STRING" id="760192.Halhy_3112"/>
<dbReference type="EMBL" id="CP002691">
    <property type="protein sequence ID" value="AEE50974.1"/>
    <property type="molecule type" value="Genomic_DNA"/>
</dbReference>
<name>F4KPN6_HALH1</name>
<dbReference type="KEGG" id="hhy:Halhy_3112"/>
<evidence type="ECO:0008006" key="3">
    <source>
        <dbReference type="Google" id="ProtNLM"/>
    </source>
</evidence>
<proteinExistence type="predicted"/>
<dbReference type="HOGENOM" id="CLU_162083_3_0_10"/>
<gene>
    <name evidence="1" type="ordered locus">Halhy_3112</name>
</gene>
<dbReference type="InterPro" id="IPR025427">
    <property type="entry name" value="DUF4160"/>
</dbReference>
<evidence type="ECO:0000313" key="2">
    <source>
        <dbReference type="Proteomes" id="UP000008461"/>
    </source>
</evidence>
<organism evidence="1 2">
    <name type="scientific">Haliscomenobacter hydrossis (strain ATCC 27775 / DSM 1100 / LMG 10767 / O)</name>
    <dbReference type="NCBI Taxonomy" id="760192"/>
    <lineage>
        <taxon>Bacteria</taxon>
        <taxon>Pseudomonadati</taxon>
        <taxon>Bacteroidota</taxon>
        <taxon>Saprospiria</taxon>
        <taxon>Saprospirales</taxon>
        <taxon>Haliscomenobacteraceae</taxon>
        <taxon>Haliscomenobacter</taxon>
    </lineage>
</organism>
<dbReference type="Proteomes" id="UP000008461">
    <property type="component" value="Chromosome"/>
</dbReference>
<reference evidence="1 2" key="1">
    <citation type="journal article" date="2011" name="Stand. Genomic Sci.">
        <title>Complete genome sequence of Haliscomenobacter hydrossis type strain (O).</title>
        <authorList>
            <consortium name="US DOE Joint Genome Institute (JGI-PGF)"/>
            <person name="Daligault H."/>
            <person name="Lapidus A."/>
            <person name="Zeytun A."/>
            <person name="Nolan M."/>
            <person name="Lucas S."/>
            <person name="Del Rio T.G."/>
            <person name="Tice H."/>
            <person name="Cheng J.F."/>
            <person name="Tapia R."/>
            <person name="Han C."/>
            <person name="Goodwin L."/>
            <person name="Pitluck S."/>
            <person name="Liolios K."/>
            <person name="Pagani I."/>
            <person name="Ivanova N."/>
            <person name="Huntemann M."/>
            <person name="Mavromatis K."/>
            <person name="Mikhailova N."/>
            <person name="Pati A."/>
            <person name="Chen A."/>
            <person name="Palaniappan K."/>
            <person name="Land M."/>
            <person name="Hauser L."/>
            <person name="Brambilla E.M."/>
            <person name="Rohde M."/>
            <person name="Verbarg S."/>
            <person name="Goker M."/>
            <person name="Bristow J."/>
            <person name="Eisen J.A."/>
            <person name="Markowitz V."/>
            <person name="Hugenholtz P."/>
            <person name="Kyrpides N.C."/>
            <person name="Klenk H.P."/>
            <person name="Woyke T."/>
        </authorList>
    </citation>
    <scope>NUCLEOTIDE SEQUENCE [LARGE SCALE GENOMIC DNA]</scope>
    <source>
        <strain evidence="2">ATCC 27775 / DSM 1100 / LMG 10767 / O</strain>
    </source>
</reference>
<accession>F4KPN6</accession>
<dbReference type="RefSeq" id="WP_013765517.1">
    <property type="nucleotide sequence ID" value="NC_015510.1"/>
</dbReference>
<sequence>MPTFFIIDGVKIDFYYNDHVPPHFHAIYAEYEVLIEIESLKIHRGSLPKPQQKKILKWAKAN</sequence>
<reference key="2">
    <citation type="submission" date="2011-04" db="EMBL/GenBank/DDBJ databases">
        <title>Complete sequence of chromosome of Haliscomenobacter hydrossis DSM 1100.</title>
        <authorList>
            <consortium name="US DOE Joint Genome Institute (JGI-PGF)"/>
            <person name="Lucas S."/>
            <person name="Han J."/>
            <person name="Lapidus A."/>
            <person name="Bruce D."/>
            <person name="Goodwin L."/>
            <person name="Pitluck S."/>
            <person name="Peters L."/>
            <person name="Kyrpides N."/>
            <person name="Mavromatis K."/>
            <person name="Ivanova N."/>
            <person name="Ovchinnikova G."/>
            <person name="Pagani I."/>
            <person name="Daligault H."/>
            <person name="Detter J.C."/>
            <person name="Han C."/>
            <person name="Land M."/>
            <person name="Hauser L."/>
            <person name="Markowitz V."/>
            <person name="Cheng J.-F."/>
            <person name="Hugenholtz P."/>
            <person name="Woyke T."/>
            <person name="Wu D."/>
            <person name="Verbarg S."/>
            <person name="Frueling A."/>
            <person name="Brambilla E."/>
            <person name="Klenk H.-P."/>
            <person name="Eisen J.A."/>
        </authorList>
    </citation>
    <scope>NUCLEOTIDE SEQUENCE</scope>
    <source>
        <strain>DSM 1100</strain>
    </source>
</reference>
<dbReference type="OrthoDB" id="122670at2"/>
<dbReference type="eggNOG" id="ENOG50313XF">
    <property type="taxonomic scope" value="Bacteria"/>
</dbReference>
<protein>
    <recommendedName>
        <fullName evidence="3">DUF4160 domain-containing protein</fullName>
    </recommendedName>
</protein>
<keyword evidence="2" id="KW-1185">Reference proteome</keyword>
<dbReference type="Pfam" id="PF13711">
    <property type="entry name" value="DUF4160"/>
    <property type="match status" value="1"/>
</dbReference>
<dbReference type="AlphaFoldDB" id="F4KPN6"/>
<evidence type="ECO:0000313" key="1">
    <source>
        <dbReference type="EMBL" id="AEE50974.1"/>
    </source>
</evidence>